<reference evidence="2 3" key="2">
    <citation type="journal article" date="2015" name="Biotechnol. Biofuels">
        <title>Bacteriophage application restores ethanol fermentation characteristics disrupted by Lactobacillus fermentum.</title>
        <authorList>
            <person name="Liu M."/>
            <person name="Bischoff K.M."/>
            <person name="Gill J.J."/>
            <person name="Mire-Criscione M.D."/>
            <person name="Berry J.D."/>
            <person name="Young R."/>
            <person name="Summer E.J."/>
        </authorList>
    </citation>
    <scope>NUCLEOTIDE SEQUENCE [LARGE SCALE GENOMIC DNA]</scope>
</reference>
<dbReference type="GeneID" id="26793805"/>
<reference evidence="3" key="1">
    <citation type="submission" date="2014-10" db="EMBL/GenBank/DDBJ databases">
        <title>Characterization of Lactobacillus fermentum phage vB_S_LfeInf.</title>
        <authorList>
            <person name="Liu M."/>
            <person name="Gill J.J."/>
            <person name="Berry J."/>
            <person name="Young R.III."/>
            <person name="Summer E.J."/>
        </authorList>
    </citation>
    <scope>NUCLEOTIDE SEQUENCE [LARGE SCALE GENOMIC DNA]</scope>
</reference>
<keyword evidence="1" id="KW-1133">Transmembrane helix</keyword>
<protein>
    <submittedName>
        <fullName evidence="2">Uncharacterized protein</fullName>
    </submittedName>
</protein>
<proteinExistence type="predicted"/>
<dbReference type="KEGG" id="vg:26793805"/>
<feature type="transmembrane region" description="Helical" evidence="1">
    <location>
        <begin position="24"/>
        <end position="43"/>
    </location>
</feature>
<evidence type="ECO:0000313" key="3">
    <source>
        <dbReference type="Proteomes" id="UP000030922"/>
    </source>
</evidence>
<organism evidence="2 3">
    <name type="scientific">Lactobacillus phage LfeInf</name>
    <dbReference type="NCBI Taxonomy" id="1567484"/>
    <lineage>
        <taxon>Viruses</taxon>
        <taxon>Duplodnaviria</taxon>
        <taxon>Heunggongvirae</taxon>
        <taxon>Uroviricota</taxon>
        <taxon>Caudoviricetes</taxon>
        <taxon>Herelleviridae</taxon>
        <taxon>Hopescreekvirus</taxon>
        <taxon>Hopescreekvirus LfeInf</taxon>
    </lineage>
</organism>
<dbReference type="EMBL" id="KP054477">
    <property type="protein sequence ID" value="AIZ94643.1"/>
    <property type="molecule type" value="Genomic_DNA"/>
</dbReference>
<evidence type="ECO:0000313" key="2">
    <source>
        <dbReference type="EMBL" id="AIZ94643.1"/>
    </source>
</evidence>
<evidence type="ECO:0000256" key="1">
    <source>
        <dbReference type="SAM" id="Phobius"/>
    </source>
</evidence>
<dbReference type="RefSeq" id="YP_009222255.1">
    <property type="nucleotide sequence ID" value="NC_029058.1"/>
</dbReference>
<sequence length="61" mass="6502">MNSKNKIIIDSDGKIITDSKGDGLGHGLAICGICGLIVAEIYFKAHGWIIGWSIFALILSL</sequence>
<accession>A0A0A7NQQ6</accession>
<keyword evidence="3" id="KW-1185">Reference proteome</keyword>
<gene>
    <name evidence="2" type="ORF">LfeInf_017</name>
</gene>
<name>A0A0A7NQQ6_9CAUD</name>
<keyword evidence="1" id="KW-0812">Transmembrane</keyword>
<keyword evidence="1" id="KW-0472">Membrane</keyword>
<dbReference type="Proteomes" id="UP000030922">
    <property type="component" value="Segment"/>
</dbReference>